<evidence type="ECO:0000256" key="3">
    <source>
        <dbReference type="ARBA" id="ARBA00022884"/>
    </source>
</evidence>
<evidence type="ECO:0000256" key="1">
    <source>
        <dbReference type="ARBA" id="ARBA00000073"/>
    </source>
</evidence>
<feature type="compositionally biased region" description="Basic and acidic residues" evidence="7">
    <location>
        <begin position="524"/>
        <end position="565"/>
    </location>
</feature>
<dbReference type="GO" id="GO:0000455">
    <property type="term" value="P:enzyme-directed rRNA pseudouridine synthesis"/>
    <property type="evidence" value="ECO:0007669"/>
    <property type="project" value="UniProtKB-ARBA"/>
</dbReference>
<dbReference type="InterPro" id="IPR050343">
    <property type="entry name" value="RsuA_PseudoU_synthase"/>
</dbReference>
<evidence type="ECO:0000256" key="2">
    <source>
        <dbReference type="ARBA" id="ARBA00008348"/>
    </source>
</evidence>
<feature type="region of interest" description="Disordered" evidence="7">
    <location>
        <begin position="300"/>
        <end position="320"/>
    </location>
</feature>
<dbReference type="InterPro" id="IPR018496">
    <property type="entry name" value="PsdUridine_synth_RsuA/RluB_CS"/>
</dbReference>
<dbReference type="EC" id="5.4.99.-" evidence="6"/>
<proteinExistence type="inferred from homology"/>
<protein>
    <recommendedName>
        <fullName evidence="6">Pseudouridine synthase</fullName>
        <ecNumber evidence="6">5.4.99.-</ecNumber>
    </recommendedName>
</protein>
<dbReference type="RefSeq" id="WP_075869781.1">
    <property type="nucleotide sequence ID" value="NZ_LXYT01000001.1"/>
</dbReference>
<dbReference type="EMBL" id="LXYT01000001">
    <property type="protein sequence ID" value="OLY44682.1"/>
    <property type="molecule type" value="Genomic_DNA"/>
</dbReference>
<evidence type="ECO:0000256" key="7">
    <source>
        <dbReference type="SAM" id="MobiDB-lite"/>
    </source>
</evidence>
<keyword evidence="10" id="KW-1185">Reference proteome</keyword>
<evidence type="ECO:0000256" key="4">
    <source>
        <dbReference type="ARBA" id="ARBA00023235"/>
    </source>
</evidence>
<dbReference type="Gene3D" id="3.30.70.1560">
    <property type="entry name" value="Alpha-L RNA-binding motif"/>
    <property type="match status" value="1"/>
</dbReference>
<dbReference type="InterPro" id="IPR020103">
    <property type="entry name" value="PsdUridine_synth_cat_dom_sf"/>
</dbReference>
<dbReference type="Pfam" id="PF01479">
    <property type="entry name" value="S4"/>
    <property type="match status" value="1"/>
</dbReference>
<reference evidence="9 10" key="1">
    <citation type="submission" date="2016-12" db="EMBL/GenBank/DDBJ databases">
        <title>Comparative genomics of Bartonella apis.</title>
        <authorList>
            <person name="Engel P."/>
        </authorList>
    </citation>
    <scope>NUCLEOTIDE SEQUENCE [LARGE SCALE GENOMIC DNA]</scope>
    <source>
        <strain evidence="9 10">PEB0149</strain>
    </source>
</reference>
<organism evidence="9 10">
    <name type="scientific">Bartonella apis</name>
    <dbReference type="NCBI Taxonomy" id="1686310"/>
    <lineage>
        <taxon>Bacteria</taxon>
        <taxon>Pseudomonadati</taxon>
        <taxon>Pseudomonadota</taxon>
        <taxon>Alphaproteobacteria</taxon>
        <taxon>Hyphomicrobiales</taxon>
        <taxon>Bartonellaceae</taxon>
        <taxon>Bartonella</taxon>
    </lineage>
</organism>
<dbReference type="Proteomes" id="UP000187344">
    <property type="component" value="Unassembled WGS sequence"/>
</dbReference>
<dbReference type="PANTHER" id="PTHR47683:SF3">
    <property type="entry name" value="RIBOSOMAL LARGE SUBUNIT PSEUDOURIDINE SYNTHASE B"/>
    <property type="match status" value="1"/>
</dbReference>
<feature type="compositionally biased region" description="Basic and acidic residues" evidence="7">
    <location>
        <begin position="588"/>
        <end position="624"/>
    </location>
</feature>
<feature type="compositionally biased region" description="Basic and acidic residues" evidence="7">
    <location>
        <begin position="402"/>
        <end position="419"/>
    </location>
</feature>
<keyword evidence="3 5" id="KW-0694">RNA-binding</keyword>
<dbReference type="OrthoDB" id="9807213at2"/>
<evidence type="ECO:0000259" key="8">
    <source>
        <dbReference type="SMART" id="SM00363"/>
    </source>
</evidence>
<feature type="compositionally biased region" description="Basic and acidic residues" evidence="7">
    <location>
        <begin position="431"/>
        <end position="462"/>
    </location>
</feature>
<dbReference type="InterPro" id="IPR002942">
    <property type="entry name" value="S4_RNA-bd"/>
</dbReference>
<feature type="compositionally biased region" description="Gly residues" evidence="7">
    <location>
        <begin position="636"/>
        <end position="646"/>
    </location>
</feature>
<dbReference type="Gene3D" id="3.10.290.10">
    <property type="entry name" value="RNA-binding S4 domain"/>
    <property type="match status" value="1"/>
</dbReference>
<dbReference type="NCBIfam" id="TIGR00093">
    <property type="entry name" value="pseudouridine synthase"/>
    <property type="match status" value="1"/>
</dbReference>
<evidence type="ECO:0000256" key="6">
    <source>
        <dbReference type="RuleBase" id="RU003887"/>
    </source>
</evidence>
<dbReference type="InterPro" id="IPR000748">
    <property type="entry name" value="PsdUridine_synth_RsuA/RluB/E/F"/>
</dbReference>
<comment type="catalytic activity">
    <reaction evidence="1">
        <text>a uridine in RNA = a pseudouridine in RNA</text>
        <dbReference type="Rhea" id="RHEA:48348"/>
        <dbReference type="Rhea" id="RHEA-COMP:12068"/>
        <dbReference type="Rhea" id="RHEA-COMP:12069"/>
        <dbReference type="ChEBI" id="CHEBI:65314"/>
        <dbReference type="ChEBI" id="CHEBI:65315"/>
    </reaction>
</comment>
<gene>
    <name evidence="9" type="ORF">PEB0149_021570</name>
</gene>
<dbReference type="PANTHER" id="PTHR47683">
    <property type="entry name" value="PSEUDOURIDINE SYNTHASE FAMILY PROTEIN-RELATED"/>
    <property type="match status" value="1"/>
</dbReference>
<feature type="compositionally biased region" description="Basic and acidic residues" evidence="7">
    <location>
        <begin position="15"/>
        <end position="45"/>
    </location>
</feature>
<dbReference type="SMART" id="SM00363">
    <property type="entry name" value="S4"/>
    <property type="match status" value="1"/>
</dbReference>
<dbReference type="AlphaFoldDB" id="A0A1R0FCP0"/>
<evidence type="ECO:0000313" key="10">
    <source>
        <dbReference type="Proteomes" id="UP000187344"/>
    </source>
</evidence>
<feature type="compositionally biased region" description="Basic and acidic residues" evidence="7">
    <location>
        <begin position="491"/>
        <end position="508"/>
    </location>
</feature>
<feature type="compositionally biased region" description="Basic and acidic residues" evidence="7">
    <location>
        <begin position="472"/>
        <end position="481"/>
    </location>
</feature>
<evidence type="ECO:0000313" key="9">
    <source>
        <dbReference type="EMBL" id="OLY44682.1"/>
    </source>
</evidence>
<dbReference type="GO" id="GO:0120159">
    <property type="term" value="F:rRNA pseudouridine synthase activity"/>
    <property type="evidence" value="ECO:0007669"/>
    <property type="project" value="UniProtKB-ARBA"/>
</dbReference>
<feature type="compositionally biased region" description="Basic and acidic residues" evidence="7">
    <location>
        <begin position="367"/>
        <end position="379"/>
    </location>
</feature>
<dbReference type="InterPro" id="IPR020094">
    <property type="entry name" value="TruA/RsuA/RluB/E/F_N"/>
</dbReference>
<dbReference type="InterPro" id="IPR042092">
    <property type="entry name" value="PsdUridine_s_RsuA/RluB/E/F_cat"/>
</dbReference>
<dbReference type="Pfam" id="PF00849">
    <property type="entry name" value="PseudoU_synth_2"/>
    <property type="match status" value="1"/>
</dbReference>
<feature type="region of interest" description="Disordered" evidence="7">
    <location>
        <begin position="1"/>
        <end position="45"/>
    </location>
</feature>
<dbReference type="GO" id="GO:0003723">
    <property type="term" value="F:RNA binding"/>
    <property type="evidence" value="ECO:0007669"/>
    <property type="project" value="UniProtKB-KW"/>
</dbReference>
<dbReference type="PROSITE" id="PS01149">
    <property type="entry name" value="PSI_RSU"/>
    <property type="match status" value="1"/>
</dbReference>
<dbReference type="Gene3D" id="3.30.70.580">
    <property type="entry name" value="Pseudouridine synthase I, catalytic domain, N-terminal subdomain"/>
    <property type="match status" value="1"/>
</dbReference>
<dbReference type="PROSITE" id="PS50889">
    <property type="entry name" value="S4"/>
    <property type="match status" value="1"/>
</dbReference>
<dbReference type="CDD" id="cd00165">
    <property type="entry name" value="S4"/>
    <property type="match status" value="1"/>
</dbReference>
<feature type="domain" description="RNA-binding S4" evidence="8">
    <location>
        <begin position="44"/>
        <end position="105"/>
    </location>
</feature>
<sequence>MTYDRGNKKPQNNRGDTRNNFDPRGKNDAKSPRVKTSEESDGSERIAKRLARAGIASRRDAETMIAAGRIAVNGKVLDTPAFNVKRTDAITVDGKPLPPIERTRVWLYHKRAGLVTTNRDPEGRPTVFDSLPEGMPRVLSVGRLDINTEGLLLLTNDGGLARVLELPSTGWVRKYRVRAHGKVTQADLDALKDGIAIDGIFYGAVEATLEREQGTNVWLTLALREGKNREVKNILGALGLTVTRLIRISFGPFQLADLEEGAVRELKGRTLRDQLGERLIEEANADFDLPILKPFSNAPVVGEQKPREKPTVSDDGWISSTPEAPRFNRRWKKADFAERGRDQLSTRPDSFNKRGSKFVRNAAPLKKAFEKKPEAEPQRLRSANVWMAPGARPQTAHKKFWRIRDEEERSDNGFDERSAGRHPHRASQGESETHFNRREKHFDKSGRKPDFSQKFRKDRTLDDYNASRGGRKNRDYKKNENYNRSVNDGPGHWRDHGPDRNFEGENKQFSHKPRLATGKPPRKYNTERKFSEKQDFDRLDQKFDRPQKKYRGSSESREGGFDFPRRHYGKQNPDEQNRKRSSRFSGNRSEKPFSSRDDRDRKKAFAGKPEKASKFLNRKGDAKGNGRSGVHRSGRPDGGSSAGRRR</sequence>
<dbReference type="InterPro" id="IPR006145">
    <property type="entry name" value="PsdUridine_synth_RsuA/RluA"/>
</dbReference>
<dbReference type="FunFam" id="3.10.290.10:FF:000003">
    <property type="entry name" value="Pseudouridine synthase"/>
    <property type="match status" value="1"/>
</dbReference>
<keyword evidence="4 6" id="KW-0413">Isomerase</keyword>
<feature type="region of interest" description="Disordered" evidence="7">
    <location>
        <begin position="338"/>
        <end position="646"/>
    </location>
</feature>
<dbReference type="SUPFAM" id="SSF55120">
    <property type="entry name" value="Pseudouridine synthase"/>
    <property type="match status" value="1"/>
</dbReference>
<comment type="similarity">
    <text evidence="2 6">Belongs to the pseudouridine synthase RsuA family.</text>
</comment>
<evidence type="ECO:0000256" key="5">
    <source>
        <dbReference type="PROSITE-ProRule" id="PRU00182"/>
    </source>
</evidence>
<accession>A0A1R0FCP0</accession>
<name>A0A1R0FCP0_9HYPH</name>
<dbReference type="InterPro" id="IPR036986">
    <property type="entry name" value="S4_RNA-bd_sf"/>
</dbReference>
<dbReference type="SUPFAM" id="SSF55174">
    <property type="entry name" value="Alpha-L RNA-binding motif"/>
    <property type="match status" value="1"/>
</dbReference>
<comment type="caution">
    <text evidence="9">The sequence shown here is derived from an EMBL/GenBank/DDBJ whole genome shotgun (WGS) entry which is preliminary data.</text>
</comment>